<dbReference type="AlphaFoldDB" id="A0A1A6C1K3"/>
<evidence type="ECO:0000256" key="1">
    <source>
        <dbReference type="SAM" id="SignalP"/>
    </source>
</evidence>
<reference evidence="2 3" key="1">
    <citation type="journal article" date="2014" name="Genome Announc.">
        <title>Draft Genome Sequence of the Iron-Oxidizing, Acidophilic, and Halotolerant 'Thiobacillus prosperus' Type Strain DSM 5130.</title>
        <authorList>
            <person name="Ossandon F.J."/>
            <person name="Cardenas J.P."/>
            <person name="Corbett M."/>
            <person name="Quatrini R."/>
            <person name="Holmes D.S."/>
            <person name="Watkin E."/>
        </authorList>
    </citation>
    <scope>NUCLEOTIDE SEQUENCE [LARGE SCALE GENOMIC DNA]</scope>
    <source>
        <strain evidence="2 3">DSM 5130</strain>
    </source>
</reference>
<dbReference type="EMBL" id="JQSG02000006">
    <property type="protein sequence ID" value="OBS08425.1"/>
    <property type="molecule type" value="Genomic_DNA"/>
</dbReference>
<evidence type="ECO:0008006" key="4">
    <source>
        <dbReference type="Google" id="ProtNLM"/>
    </source>
</evidence>
<accession>A0A1A6C1K3</accession>
<keyword evidence="3" id="KW-1185">Reference proteome</keyword>
<feature type="chain" id="PRO_5008509282" description="Thioredoxin domain-containing protein" evidence="1">
    <location>
        <begin position="24"/>
        <end position="139"/>
    </location>
</feature>
<dbReference type="OrthoDB" id="8748230at2"/>
<comment type="caution">
    <text evidence="2">The sequence shown here is derived from an EMBL/GenBank/DDBJ whole genome shotgun (WGS) entry which is preliminary data.</text>
</comment>
<evidence type="ECO:0000313" key="3">
    <source>
        <dbReference type="Proteomes" id="UP000029273"/>
    </source>
</evidence>
<name>A0A1A6C1K3_9GAMM</name>
<protein>
    <recommendedName>
        <fullName evidence="4">Thioredoxin domain-containing protein</fullName>
    </recommendedName>
</protein>
<keyword evidence="1" id="KW-0732">Signal</keyword>
<feature type="signal peptide" evidence="1">
    <location>
        <begin position="1"/>
        <end position="23"/>
    </location>
</feature>
<dbReference type="RefSeq" id="WP_038093965.1">
    <property type="nucleotide sequence ID" value="NZ_JQSG02000006.1"/>
</dbReference>
<dbReference type="SUPFAM" id="SSF52833">
    <property type="entry name" value="Thioredoxin-like"/>
    <property type="match status" value="1"/>
</dbReference>
<gene>
    <name evidence="2" type="ORF">Thpro_022675</name>
</gene>
<proteinExistence type="predicted"/>
<dbReference type="InterPro" id="IPR036249">
    <property type="entry name" value="Thioredoxin-like_sf"/>
</dbReference>
<sequence>MSSRLRIAVLTLFCMTPTAQGLADVTTLPIKALPAYLESHTDVVVQFTSPDPGCVYCVHANAPFQAVSTRFDQRISFVRVQWAPWYRIPAEAKPFGIIALPAQIAFKQGARVHTQLGVIAQPARFAEQISKVYDVPQKP</sequence>
<evidence type="ECO:0000313" key="2">
    <source>
        <dbReference type="EMBL" id="OBS08425.1"/>
    </source>
</evidence>
<dbReference type="Gene3D" id="3.40.30.10">
    <property type="entry name" value="Glutaredoxin"/>
    <property type="match status" value="1"/>
</dbReference>
<organism evidence="2 3">
    <name type="scientific">Acidihalobacter prosperus</name>
    <dbReference type="NCBI Taxonomy" id="160660"/>
    <lineage>
        <taxon>Bacteria</taxon>
        <taxon>Pseudomonadati</taxon>
        <taxon>Pseudomonadota</taxon>
        <taxon>Gammaproteobacteria</taxon>
        <taxon>Chromatiales</taxon>
        <taxon>Ectothiorhodospiraceae</taxon>
        <taxon>Acidihalobacter</taxon>
    </lineage>
</organism>
<dbReference type="Proteomes" id="UP000029273">
    <property type="component" value="Unassembled WGS sequence"/>
</dbReference>